<gene>
    <name evidence="1" type="ORF">SAMN04490197_3381</name>
</gene>
<dbReference type="AlphaFoldDB" id="A0A1H2G8N2"/>
<protein>
    <submittedName>
        <fullName evidence="1">Uncharacterized protein</fullName>
    </submittedName>
</protein>
<reference evidence="1 2" key="1">
    <citation type="submission" date="2016-10" db="EMBL/GenBank/DDBJ databases">
        <authorList>
            <person name="Varghese N."/>
            <person name="Submissions S."/>
        </authorList>
    </citation>
    <scope>NUCLEOTIDE SEQUENCE [LARGE SCALE GENOMIC DNA]</scope>
    <source>
        <strain evidence="1 2">BS2775</strain>
    </source>
</reference>
<proteinExistence type="predicted"/>
<evidence type="ECO:0000313" key="2">
    <source>
        <dbReference type="Proteomes" id="UP000183653"/>
    </source>
</evidence>
<accession>A0A1H2G8N2</accession>
<evidence type="ECO:0000313" key="1">
    <source>
        <dbReference type="EMBL" id="SDU15947.1"/>
    </source>
</evidence>
<organism evidence="1 2">
    <name type="scientific">Pseudomonas orientalis</name>
    <dbReference type="NCBI Taxonomy" id="76758"/>
    <lineage>
        <taxon>Bacteria</taxon>
        <taxon>Pseudomonadati</taxon>
        <taxon>Pseudomonadota</taxon>
        <taxon>Gammaproteobacteria</taxon>
        <taxon>Pseudomonadales</taxon>
        <taxon>Pseudomonadaceae</taxon>
        <taxon>Pseudomonas</taxon>
    </lineage>
</organism>
<name>A0A1H2G8N2_9PSED</name>
<dbReference type="RefSeq" id="WP_043301529.1">
    <property type="nucleotide sequence ID" value="NZ_JYLM01000004.1"/>
</dbReference>
<dbReference type="EMBL" id="LT629782">
    <property type="protein sequence ID" value="SDU15947.1"/>
    <property type="molecule type" value="Genomic_DNA"/>
</dbReference>
<sequence length="230" mass="26546">MKSLPFHGIIFLEKSEKIGYLDGTVHVALCTMAAEVFLEDLKSYYQSVAKLRPYSSPSTLFNMNPQTKYAGGGLFINGHMEYLQPSERELEDLINRIEKDRLIDKYETVIKSLNKNWKKGEDEDYKNLKRLITLRNKLVHMKSDEIELDADGNVSEHPWVLSELKRLNVLEDESHHTSWIYMLDTEKVVNWARVTVVNAIAAMLEIIPDTPISKGFRDSYASALKTFKFK</sequence>
<keyword evidence="2" id="KW-1185">Reference proteome</keyword>
<dbReference type="OrthoDB" id="6880281at2"/>
<dbReference type="Proteomes" id="UP000183653">
    <property type="component" value="Chromosome I"/>
</dbReference>